<protein>
    <submittedName>
        <fullName evidence="6">G4 quadruplex nucleic acid binding protein</fullName>
    </submittedName>
</protein>
<dbReference type="Proteomes" id="UP001161757">
    <property type="component" value="Unassembled WGS sequence"/>
</dbReference>
<evidence type="ECO:0000256" key="3">
    <source>
        <dbReference type="PROSITE-ProRule" id="PRU00209"/>
    </source>
</evidence>
<dbReference type="PANTHER" id="PTHR11586">
    <property type="entry name" value="TRNA-AMINOACYLATION COFACTOR ARC1 FAMILY MEMBER"/>
    <property type="match status" value="1"/>
</dbReference>
<evidence type="ECO:0000313" key="6">
    <source>
        <dbReference type="EMBL" id="KAJ8994104.1"/>
    </source>
</evidence>
<dbReference type="InterPro" id="IPR012340">
    <property type="entry name" value="NA-bd_OB-fold"/>
</dbReference>
<dbReference type="EMBL" id="JAJGCB010000003">
    <property type="protein sequence ID" value="KAJ8994104.1"/>
    <property type="molecule type" value="Genomic_DNA"/>
</dbReference>
<feature type="region of interest" description="Disordered" evidence="4">
    <location>
        <begin position="297"/>
        <end position="341"/>
    </location>
</feature>
<reference evidence="6" key="1">
    <citation type="submission" date="2023-01" db="EMBL/GenBank/DDBJ databases">
        <title>Exophiala dermititidis isolated from Cystic Fibrosis Patient.</title>
        <authorList>
            <person name="Kurbessoian T."/>
            <person name="Crocker A."/>
            <person name="Murante D."/>
            <person name="Hogan D.A."/>
            <person name="Stajich J.E."/>
        </authorList>
    </citation>
    <scope>NUCLEOTIDE SEQUENCE</scope>
    <source>
        <strain evidence="6">Ex8</strain>
    </source>
</reference>
<evidence type="ECO:0000256" key="2">
    <source>
        <dbReference type="ARBA" id="ARBA00022884"/>
    </source>
</evidence>
<dbReference type="SUPFAM" id="SSF50249">
    <property type="entry name" value="Nucleic acid-binding proteins"/>
    <property type="match status" value="1"/>
</dbReference>
<feature type="compositionally biased region" description="Polar residues" evidence="4">
    <location>
        <begin position="264"/>
        <end position="282"/>
    </location>
</feature>
<dbReference type="PANTHER" id="PTHR11586:SF33">
    <property type="entry name" value="AMINOACYL TRNA SYNTHASE COMPLEX-INTERACTING MULTIFUNCTIONAL PROTEIN 1"/>
    <property type="match status" value="1"/>
</dbReference>
<dbReference type="CDD" id="cd02799">
    <property type="entry name" value="tRNA_bind_EMAP-II_like"/>
    <property type="match status" value="1"/>
</dbReference>
<feature type="compositionally biased region" description="Low complexity" evidence="4">
    <location>
        <begin position="239"/>
        <end position="253"/>
    </location>
</feature>
<dbReference type="GO" id="GO:0000049">
    <property type="term" value="F:tRNA binding"/>
    <property type="evidence" value="ECO:0007669"/>
    <property type="project" value="UniProtKB-UniRule"/>
</dbReference>
<sequence>MDLLLRREAVASSQGLFKTAARLASSDKHGSSWFRRKAQTTEQPRSPGIAAVSVRIEPPRGKDGKANQVPISSSRRGKGREAGAGGRSRWTRLRTPDAQLQLQSQIFRSAQSTTSSSTSHLRVALHITLTTTTPAPPSRPLYTSDSTRQTRAVLQFPRRQPNSETISRKASASAVTPLDRPDDRPLQSHEEHRIEDASVQSSSFLDTSPTDEAPQREIQRTAPLKPLSRYLSDARRSMTAESSSATTTPSPAAQHKPLVVGRTKPQSENVNPSAMETSSSVDKTLPAEVKATLNHEIAENVKSNTTEASPSDPPANAPKKKEKAPKQPKQPKAAPPSVPLSPALIDLRVGHILRAINHPNADSLYVSTIAMGDPEGTEHTQIDEETGKVVRTVCSGLNGLVPLEEMQGRKVVVVANLKPVNMRSIKSAAMVLAASPQAEEGADPHAADRVVELVSPPEGAEAGDRVYFEGWPYGEGRGPEKQLNPKKKQWEAIQPGFYTTEDLVVAFDASKTEVDGDQKGELIVEGKGKCTVKTLKGAVVR</sequence>
<feature type="compositionally biased region" description="Basic and acidic residues" evidence="4">
    <location>
        <begin position="179"/>
        <end position="196"/>
    </location>
</feature>
<evidence type="ECO:0000259" key="5">
    <source>
        <dbReference type="PROSITE" id="PS50886"/>
    </source>
</evidence>
<feature type="compositionally biased region" description="Polar residues" evidence="4">
    <location>
        <begin position="198"/>
        <end position="210"/>
    </location>
</feature>
<feature type="compositionally biased region" description="Polar residues" evidence="4">
    <location>
        <begin position="141"/>
        <end position="152"/>
    </location>
</feature>
<accession>A0AAN6F0K5</accession>
<evidence type="ECO:0000313" key="7">
    <source>
        <dbReference type="Proteomes" id="UP001161757"/>
    </source>
</evidence>
<evidence type="ECO:0000256" key="1">
    <source>
        <dbReference type="ARBA" id="ARBA00022555"/>
    </source>
</evidence>
<keyword evidence="1 3" id="KW-0820">tRNA-binding</keyword>
<dbReference type="PROSITE" id="PS50886">
    <property type="entry name" value="TRBD"/>
    <property type="match status" value="1"/>
</dbReference>
<feature type="region of interest" description="Disordered" evidence="4">
    <location>
        <begin position="128"/>
        <end position="284"/>
    </location>
</feature>
<feature type="region of interest" description="Disordered" evidence="4">
    <location>
        <begin position="28"/>
        <end position="95"/>
    </location>
</feature>
<name>A0AAN6F0K5_EXODE</name>
<dbReference type="InterPro" id="IPR051270">
    <property type="entry name" value="Tyrosine-tRNA_ligase_regulator"/>
</dbReference>
<dbReference type="Gene3D" id="2.40.50.140">
    <property type="entry name" value="Nucleic acid-binding proteins"/>
    <property type="match status" value="1"/>
</dbReference>
<dbReference type="InterPro" id="IPR002547">
    <property type="entry name" value="tRNA-bd_dom"/>
</dbReference>
<keyword evidence="2 3" id="KW-0694">RNA-binding</keyword>
<dbReference type="Pfam" id="PF01588">
    <property type="entry name" value="tRNA_bind"/>
    <property type="match status" value="1"/>
</dbReference>
<proteinExistence type="predicted"/>
<dbReference type="AlphaFoldDB" id="A0AAN6F0K5"/>
<feature type="compositionally biased region" description="Polar residues" evidence="4">
    <location>
        <begin position="160"/>
        <end position="174"/>
    </location>
</feature>
<dbReference type="GO" id="GO:0017102">
    <property type="term" value="C:methionyl glutamyl tRNA synthetase complex"/>
    <property type="evidence" value="ECO:0007669"/>
    <property type="project" value="TreeGrafter"/>
</dbReference>
<gene>
    <name evidence="6" type="primary">ARC1</name>
    <name evidence="6" type="ORF">HRR80_002599</name>
</gene>
<comment type="caution">
    <text evidence="6">The sequence shown here is derived from an EMBL/GenBank/DDBJ whole genome shotgun (WGS) entry which is preliminary data.</text>
</comment>
<evidence type="ECO:0000256" key="4">
    <source>
        <dbReference type="SAM" id="MobiDB-lite"/>
    </source>
</evidence>
<feature type="domain" description="TRNA-binding" evidence="5">
    <location>
        <begin position="341"/>
        <end position="467"/>
    </location>
</feature>
<organism evidence="6 7">
    <name type="scientific">Exophiala dermatitidis</name>
    <name type="common">Black yeast-like fungus</name>
    <name type="synonym">Wangiella dermatitidis</name>
    <dbReference type="NCBI Taxonomy" id="5970"/>
    <lineage>
        <taxon>Eukaryota</taxon>
        <taxon>Fungi</taxon>
        <taxon>Dikarya</taxon>
        <taxon>Ascomycota</taxon>
        <taxon>Pezizomycotina</taxon>
        <taxon>Eurotiomycetes</taxon>
        <taxon>Chaetothyriomycetidae</taxon>
        <taxon>Chaetothyriales</taxon>
        <taxon>Herpotrichiellaceae</taxon>
        <taxon>Exophiala</taxon>
    </lineage>
</organism>